<organism evidence="1 2">
    <name type="scientific">Methanothermus fervidus (strain ATCC 43054 / DSM 2088 / JCM 10308 / V24 S)</name>
    <dbReference type="NCBI Taxonomy" id="523846"/>
    <lineage>
        <taxon>Archaea</taxon>
        <taxon>Methanobacteriati</taxon>
        <taxon>Methanobacteriota</taxon>
        <taxon>Methanomada group</taxon>
        <taxon>Methanobacteria</taxon>
        <taxon>Methanobacteriales</taxon>
        <taxon>Methanothermaceae</taxon>
        <taxon>Methanothermus</taxon>
    </lineage>
</organism>
<sequence length="103" mass="11272">MKNIIFLALLVGVVIGLSIGFMSNNVNNINSIFKNGTVQESKSSNRISYVNSEKSYSWTCPNCGGHSYHIEEHIGYDENGSIIGGSKYRVCDNCGYKEEIGVG</sequence>
<gene>
    <name evidence="1" type="ordered locus">Mfer_0942</name>
</gene>
<dbReference type="EMBL" id="CP002278">
    <property type="protein sequence ID" value="ADP77740.1"/>
    <property type="molecule type" value="Genomic_DNA"/>
</dbReference>
<accession>E3GZK8</accession>
<protein>
    <submittedName>
        <fullName evidence="1">Uncharacterized protein</fullName>
    </submittedName>
</protein>
<name>E3GZK8_METFV</name>
<dbReference type="AlphaFoldDB" id="E3GZK8"/>
<keyword evidence="2" id="KW-1185">Reference proteome</keyword>
<proteinExistence type="predicted"/>
<reference evidence="1 2" key="1">
    <citation type="journal article" date="2010" name="Stand. Genomic Sci.">
        <title>Complete genome sequence of Methanothermus fervidus type strain (V24S).</title>
        <authorList>
            <person name="Anderson I."/>
            <person name="Djao O.D."/>
            <person name="Misra M."/>
            <person name="Chertkov O."/>
            <person name="Nolan M."/>
            <person name="Lucas S."/>
            <person name="Lapidus A."/>
            <person name="Del Rio T.G."/>
            <person name="Tice H."/>
            <person name="Cheng J.F."/>
            <person name="Tapia R."/>
            <person name="Han C."/>
            <person name="Goodwin L."/>
            <person name="Pitluck S."/>
            <person name="Liolios K."/>
            <person name="Ivanova N."/>
            <person name="Mavromatis K."/>
            <person name="Mikhailova N."/>
            <person name="Pati A."/>
            <person name="Brambilla E."/>
            <person name="Chen A."/>
            <person name="Palaniappan K."/>
            <person name="Land M."/>
            <person name="Hauser L."/>
            <person name="Chang Y.J."/>
            <person name="Jeffries C.D."/>
            <person name="Sikorski J."/>
            <person name="Spring S."/>
            <person name="Rohde M."/>
            <person name="Eichinger K."/>
            <person name="Huber H."/>
            <person name="Wirth R."/>
            <person name="Goker M."/>
            <person name="Detter J.C."/>
            <person name="Woyke T."/>
            <person name="Bristow J."/>
            <person name="Eisen J.A."/>
            <person name="Markowitz V."/>
            <person name="Hugenholtz P."/>
            <person name="Klenk H.P."/>
            <person name="Kyrpides N.C."/>
        </authorList>
    </citation>
    <scope>NUCLEOTIDE SEQUENCE [LARGE SCALE GENOMIC DNA]</scope>
    <source>
        <strain evidence="2">ATCC 43054 / DSM 2088 / JCM 10308 / V24 S</strain>
    </source>
</reference>
<dbReference type="HOGENOM" id="CLU_2257362_0_0_2"/>
<dbReference type="Proteomes" id="UP000002315">
    <property type="component" value="Chromosome"/>
</dbReference>
<evidence type="ECO:0000313" key="1">
    <source>
        <dbReference type="EMBL" id="ADP77740.1"/>
    </source>
</evidence>
<dbReference type="KEGG" id="mfv:Mfer_0942"/>
<evidence type="ECO:0000313" key="2">
    <source>
        <dbReference type="Proteomes" id="UP000002315"/>
    </source>
</evidence>